<dbReference type="EMBL" id="CM046392">
    <property type="protein sequence ID" value="KAI8554434.1"/>
    <property type="molecule type" value="Genomic_DNA"/>
</dbReference>
<protein>
    <submittedName>
        <fullName evidence="1">Uncharacterized protein</fullName>
    </submittedName>
</protein>
<organism evidence="1 2">
    <name type="scientific">Rhododendron molle</name>
    <name type="common">Chinese azalea</name>
    <name type="synonym">Azalea mollis</name>
    <dbReference type="NCBI Taxonomy" id="49168"/>
    <lineage>
        <taxon>Eukaryota</taxon>
        <taxon>Viridiplantae</taxon>
        <taxon>Streptophyta</taxon>
        <taxon>Embryophyta</taxon>
        <taxon>Tracheophyta</taxon>
        <taxon>Spermatophyta</taxon>
        <taxon>Magnoliopsida</taxon>
        <taxon>eudicotyledons</taxon>
        <taxon>Gunneridae</taxon>
        <taxon>Pentapetalae</taxon>
        <taxon>asterids</taxon>
        <taxon>Ericales</taxon>
        <taxon>Ericaceae</taxon>
        <taxon>Ericoideae</taxon>
        <taxon>Rhodoreae</taxon>
        <taxon>Rhododendron</taxon>
    </lineage>
</organism>
<reference evidence="1" key="1">
    <citation type="submission" date="2022-02" db="EMBL/GenBank/DDBJ databases">
        <title>Plant Genome Project.</title>
        <authorList>
            <person name="Zhang R.-G."/>
        </authorList>
    </citation>
    <scope>NUCLEOTIDE SEQUENCE</scope>
    <source>
        <strain evidence="1">AT1</strain>
    </source>
</reference>
<evidence type="ECO:0000313" key="2">
    <source>
        <dbReference type="Proteomes" id="UP001062846"/>
    </source>
</evidence>
<sequence>MPFISIVVFLLVVVPDFFQVLAPINKLDMRDFTHLFLAILKNGLITAKDHASVQLNVGHLDEAGRYTGQFSTFALCGYIRAQKGRHFMILEDPRSVFLFVELVQPILLFTSGRLPWRKRPWNTLSDYSFNSNFWRAKRFKDVCCYAGNGQAAAILVLSRLWVITCIALFQGGLPSLARCQRYYACDLLLFCCITALLAEFEVLFWKNPPMQGPFRWFLVV</sequence>
<proteinExistence type="predicted"/>
<name>A0ACC0NNH3_RHOML</name>
<gene>
    <name evidence="1" type="ORF">RHMOL_Rhmol05G0098700</name>
</gene>
<comment type="caution">
    <text evidence="1">The sequence shown here is derived from an EMBL/GenBank/DDBJ whole genome shotgun (WGS) entry which is preliminary data.</text>
</comment>
<dbReference type="Proteomes" id="UP001062846">
    <property type="component" value="Chromosome 5"/>
</dbReference>
<evidence type="ECO:0000313" key="1">
    <source>
        <dbReference type="EMBL" id="KAI8554434.1"/>
    </source>
</evidence>
<keyword evidence="2" id="KW-1185">Reference proteome</keyword>
<accession>A0ACC0NNH3</accession>